<sequence length="90" mass="10197">MSGRILLKIDIGEDDVHIVGICGIGGIGKTSLAKVVYNQMYLIWKKQLFPQILFDGSFSFFNVYEGNAVISHMLSHKKIFVLMMLIIYNN</sequence>
<evidence type="ECO:0008006" key="3">
    <source>
        <dbReference type="Google" id="ProtNLM"/>
    </source>
</evidence>
<protein>
    <recommendedName>
        <fullName evidence="3">NB-ARC domain-containing protein</fullName>
    </recommendedName>
</protein>
<dbReference type="Proteomes" id="UP000701853">
    <property type="component" value="Chromosome 11"/>
</dbReference>
<dbReference type="OrthoDB" id="1357022at2759"/>
<dbReference type="SUPFAM" id="SSF52540">
    <property type="entry name" value="P-loop containing nucleoside triphosphate hydrolases"/>
    <property type="match status" value="1"/>
</dbReference>
<reference evidence="1 2" key="1">
    <citation type="journal article" date="2021" name="bioRxiv">
        <title>The Gossypium anomalum genome as a resource for cotton improvement and evolutionary analysis of hybrid incompatibility.</title>
        <authorList>
            <person name="Grover C.E."/>
            <person name="Yuan D."/>
            <person name="Arick M.A."/>
            <person name="Miller E.R."/>
            <person name="Hu G."/>
            <person name="Peterson D.G."/>
            <person name="Wendel J.F."/>
            <person name="Udall J.A."/>
        </authorList>
    </citation>
    <scope>NUCLEOTIDE SEQUENCE [LARGE SCALE GENOMIC DNA]</scope>
    <source>
        <strain evidence="1">JFW-Udall</strain>
        <tissue evidence="1">Leaf</tissue>
    </source>
</reference>
<comment type="caution">
    <text evidence="1">The sequence shown here is derived from an EMBL/GenBank/DDBJ whole genome shotgun (WGS) entry which is preliminary data.</text>
</comment>
<keyword evidence="2" id="KW-1185">Reference proteome</keyword>
<dbReference type="InterPro" id="IPR027417">
    <property type="entry name" value="P-loop_NTPase"/>
</dbReference>
<dbReference type="Gene3D" id="3.40.50.300">
    <property type="entry name" value="P-loop containing nucleotide triphosphate hydrolases"/>
    <property type="match status" value="1"/>
</dbReference>
<dbReference type="AlphaFoldDB" id="A0A8J5Z055"/>
<organism evidence="1 2">
    <name type="scientific">Gossypium anomalum</name>
    <dbReference type="NCBI Taxonomy" id="47600"/>
    <lineage>
        <taxon>Eukaryota</taxon>
        <taxon>Viridiplantae</taxon>
        <taxon>Streptophyta</taxon>
        <taxon>Embryophyta</taxon>
        <taxon>Tracheophyta</taxon>
        <taxon>Spermatophyta</taxon>
        <taxon>Magnoliopsida</taxon>
        <taxon>eudicotyledons</taxon>
        <taxon>Gunneridae</taxon>
        <taxon>Pentapetalae</taxon>
        <taxon>rosids</taxon>
        <taxon>malvids</taxon>
        <taxon>Malvales</taxon>
        <taxon>Malvaceae</taxon>
        <taxon>Malvoideae</taxon>
        <taxon>Gossypium</taxon>
    </lineage>
</organism>
<gene>
    <name evidence="1" type="ORF">CXB51_029941</name>
</gene>
<evidence type="ECO:0000313" key="1">
    <source>
        <dbReference type="EMBL" id="KAG8479359.1"/>
    </source>
</evidence>
<accession>A0A8J5Z055</accession>
<dbReference type="EMBL" id="JAHUZN010000011">
    <property type="protein sequence ID" value="KAG8479359.1"/>
    <property type="molecule type" value="Genomic_DNA"/>
</dbReference>
<evidence type="ECO:0000313" key="2">
    <source>
        <dbReference type="Proteomes" id="UP000701853"/>
    </source>
</evidence>
<name>A0A8J5Z055_9ROSI</name>
<proteinExistence type="predicted"/>